<keyword evidence="2" id="KW-1185">Reference proteome</keyword>
<dbReference type="OrthoDB" id="9179688at2"/>
<sequence length="549" mass="63924">MAKEPLKNFVFKKHMNIGEADAEHDTLYLEECFEDIGDYDVLQNTLSPQAIIVGRTGIGKSALLEQLEKTEQKVIRLEPEELAIRHVSNSNVLRFFEESGVNLDVFYNLLWQHVFAVELIKNRYNIESEVAKENFFVNIKNKLSGNNSKQKAINYIEEWGGKFWLDTESRVKEITEKLEDNLQTTVGSNVPHFKFGFGSSSNLSEEQKTEVVYYGKQVVSSIQIKKLSKIIDLLAEDIFDDPQNKTYILIDRLDENWVDDQLRYKLIRALIETVKKFRTIENIKIIFTLRTDLLHRVLENTKDSGFQLEKYSSLFLELGWNKDQLVSLLDRRVNHLLKHKYTKSEVSFGDIFPNKIDKTTSADYILDRTLLRPRDAIMFVNECLIESQGKTQITPTIMKLAEKSYSSKRIESLKYEWFVEHPALDHYIDILNKKTARFKVNSIVDSEIEDLILRITESKYQYEDSVIKSAVSYLNSKYPMTDTYRNQLIQNLLFTLYKIGVIGIKVDGTSSVKWIHDRTQDLTPQKIMNTSIVYIHKVLWRPLAIDARV</sequence>
<name>A0A2U3BBJ0_9VIBR</name>
<reference evidence="1 2" key="1">
    <citation type="submission" date="2018-05" db="EMBL/GenBank/DDBJ databases">
        <title>Vibrio limimaris sp. nov., isolated from marine sediment.</title>
        <authorList>
            <person name="Li C.-M."/>
        </authorList>
    </citation>
    <scope>NUCLEOTIDE SEQUENCE [LARGE SCALE GENOMIC DNA]</scope>
    <source>
        <strain evidence="1 2">E4404</strain>
    </source>
</reference>
<evidence type="ECO:0000313" key="2">
    <source>
        <dbReference type="Proteomes" id="UP000245362"/>
    </source>
</evidence>
<dbReference type="NCBIfam" id="NF047389">
    <property type="entry name" value="ATPase_Sll1717"/>
    <property type="match status" value="1"/>
</dbReference>
<accession>A0A2U3BBJ0</accession>
<dbReference type="AlphaFoldDB" id="A0A2U3BBJ0"/>
<proteinExistence type="predicted"/>
<gene>
    <name evidence="1" type="ORF">DI392_08185</name>
</gene>
<protein>
    <submittedName>
        <fullName evidence="1">DNA repair ATPase</fullName>
    </submittedName>
</protein>
<dbReference type="InterPro" id="IPR059206">
    <property type="entry name" value="Sll1717-like"/>
</dbReference>
<comment type="caution">
    <text evidence="1">The sequence shown here is derived from an EMBL/GenBank/DDBJ whole genome shotgun (WGS) entry which is preliminary data.</text>
</comment>
<dbReference type="RefSeq" id="WP_109319408.1">
    <property type="nucleotide sequence ID" value="NZ_QFWT01000003.1"/>
</dbReference>
<dbReference type="Proteomes" id="UP000245362">
    <property type="component" value="Unassembled WGS sequence"/>
</dbReference>
<organism evidence="1 2">
    <name type="scientific">Vibrio albus</name>
    <dbReference type="NCBI Taxonomy" id="2200953"/>
    <lineage>
        <taxon>Bacteria</taxon>
        <taxon>Pseudomonadati</taxon>
        <taxon>Pseudomonadota</taxon>
        <taxon>Gammaproteobacteria</taxon>
        <taxon>Vibrionales</taxon>
        <taxon>Vibrionaceae</taxon>
        <taxon>Vibrio</taxon>
    </lineage>
</organism>
<dbReference type="EMBL" id="QFWT01000003">
    <property type="protein sequence ID" value="PWI34156.1"/>
    <property type="molecule type" value="Genomic_DNA"/>
</dbReference>
<evidence type="ECO:0000313" key="1">
    <source>
        <dbReference type="EMBL" id="PWI34156.1"/>
    </source>
</evidence>